<reference evidence="3" key="1">
    <citation type="submission" date="2023-07" db="EMBL/GenBank/DDBJ databases">
        <title>30 novel species of actinomycetes from the DSMZ collection.</title>
        <authorList>
            <person name="Nouioui I."/>
        </authorList>
    </citation>
    <scope>NUCLEOTIDE SEQUENCE [LARGE SCALE GENOMIC DNA]</scope>
    <source>
        <strain evidence="3">DSM 41982</strain>
    </source>
</reference>
<dbReference type="AlphaFoldDB" id="A0ABD5E1A6"/>
<organism evidence="2 3">
    <name type="scientific">Streptomyces evansiae</name>
    <dbReference type="NCBI Taxonomy" id="3075535"/>
    <lineage>
        <taxon>Bacteria</taxon>
        <taxon>Bacillati</taxon>
        <taxon>Actinomycetota</taxon>
        <taxon>Actinomycetes</taxon>
        <taxon>Kitasatosporales</taxon>
        <taxon>Streptomycetaceae</taxon>
        <taxon>Streptomyces</taxon>
    </lineage>
</organism>
<accession>A0ABD5E1A6</accession>
<proteinExistence type="predicted"/>
<comment type="caution">
    <text evidence="2">The sequence shown here is derived from an EMBL/GenBank/DDBJ whole genome shotgun (WGS) entry which is preliminary data.</text>
</comment>
<evidence type="ECO:0000256" key="1">
    <source>
        <dbReference type="SAM" id="SignalP"/>
    </source>
</evidence>
<gene>
    <name evidence="2" type="ORF">RM574_06930</name>
</gene>
<feature type="signal peptide" evidence="1">
    <location>
        <begin position="1"/>
        <end position="29"/>
    </location>
</feature>
<dbReference type="Proteomes" id="UP001183607">
    <property type="component" value="Unassembled WGS sequence"/>
</dbReference>
<dbReference type="RefSeq" id="WP_007823405.1">
    <property type="nucleotide sequence ID" value="NZ_JAVRER010000008.1"/>
</dbReference>
<feature type="chain" id="PRO_5044828079" evidence="1">
    <location>
        <begin position="30"/>
        <end position="150"/>
    </location>
</feature>
<evidence type="ECO:0000313" key="2">
    <source>
        <dbReference type="EMBL" id="MDT0415225.1"/>
    </source>
</evidence>
<dbReference type="Pfam" id="PF18968">
    <property type="entry name" value="DUF5707"/>
    <property type="match status" value="1"/>
</dbReference>
<evidence type="ECO:0000313" key="3">
    <source>
        <dbReference type="Proteomes" id="UP001183607"/>
    </source>
</evidence>
<protein>
    <submittedName>
        <fullName evidence="2">DUF5707 domain-containing protein</fullName>
    </submittedName>
</protein>
<dbReference type="EMBL" id="JAVRER010000008">
    <property type="protein sequence ID" value="MDT0415225.1"/>
    <property type="molecule type" value="Genomic_DNA"/>
</dbReference>
<sequence>MSKRLVVSSLVGAAAIAAGTLALVSSAEAAAPAKPEISKATARFTGTAGAGASLTFTATVADDSGVKSLRVLAWPAGSHLDPTAGEMRDVEEATCKATSPTTSECVYAVKSSAKDAAALPDGVWHVSALATAKDHDTTFVPRAATFTVKR</sequence>
<name>A0ABD5E1A6_9ACTN</name>
<keyword evidence="1" id="KW-0732">Signal</keyword>
<dbReference type="InterPro" id="IPR043761">
    <property type="entry name" value="DUF5707"/>
</dbReference>